<dbReference type="Gene3D" id="3.40.50.720">
    <property type="entry name" value="NAD(P)-binding Rossmann-like Domain"/>
    <property type="match status" value="1"/>
</dbReference>
<keyword evidence="2" id="KW-1185">Reference proteome</keyword>
<dbReference type="InterPro" id="IPR002347">
    <property type="entry name" value="SDR_fam"/>
</dbReference>
<evidence type="ECO:0000313" key="1">
    <source>
        <dbReference type="EMBL" id="CAI8020760.1"/>
    </source>
</evidence>
<sequence length="213" mass="23069">MHELKGRVAIVTGAASGIGRSVAELFAEEGVAGLTVADIQAPPLRRLVSDLRKRSGGALLISETDVSDPAQVDRMAQATVERFGRIDILVNNAGICPMVPWDRTTPGKLEPDALGQPDQRFPLQQGGVAPHEETEVRPAGPYLLGGSFRGQHHRSCRLRGEQGGRHCPVEIPGQAVCLRRHPLQRHCARKHRHSPCRGLRGGEPAAITSSCRW</sequence>
<name>A0AA35RZQ9_GEOBA</name>
<dbReference type="PANTHER" id="PTHR43975:SF2">
    <property type="entry name" value="EG:BACR7A4.14 PROTEIN-RELATED"/>
    <property type="match status" value="1"/>
</dbReference>
<protein>
    <submittedName>
        <fullName evidence="1">(S)-1-Phenylethanol dehydrogenase</fullName>
    </submittedName>
</protein>
<dbReference type="CDD" id="cd05233">
    <property type="entry name" value="SDR_c"/>
    <property type="match status" value="1"/>
</dbReference>
<evidence type="ECO:0000313" key="2">
    <source>
        <dbReference type="Proteomes" id="UP001174909"/>
    </source>
</evidence>
<dbReference type="PANTHER" id="PTHR43975">
    <property type="entry name" value="ZGC:101858"/>
    <property type="match status" value="1"/>
</dbReference>
<gene>
    <name evidence="1" type="ORF">GBAR_LOCUS12387</name>
</gene>
<accession>A0AA35RZQ9</accession>
<proteinExistence type="predicted"/>
<dbReference type="InterPro" id="IPR036291">
    <property type="entry name" value="NAD(P)-bd_dom_sf"/>
</dbReference>
<dbReference type="AlphaFoldDB" id="A0AA35RZQ9"/>
<comment type="caution">
    <text evidence="1">The sequence shown here is derived from an EMBL/GenBank/DDBJ whole genome shotgun (WGS) entry which is preliminary data.</text>
</comment>
<dbReference type="EMBL" id="CASHTH010001846">
    <property type="protein sequence ID" value="CAI8020760.1"/>
    <property type="molecule type" value="Genomic_DNA"/>
</dbReference>
<dbReference type="Pfam" id="PF00106">
    <property type="entry name" value="adh_short"/>
    <property type="match status" value="1"/>
</dbReference>
<organism evidence="1 2">
    <name type="scientific">Geodia barretti</name>
    <name type="common">Barrett's horny sponge</name>
    <dbReference type="NCBI Taxonomy" id="519541"/>
    <lineage>
        <taxon>Eukaryota</taxon>
        <taxon>Metazoa</taxon>
        <taxon>Porifera</taxon>
        <taxon>Demospongiae</taxon>
        <taxon>Heteroscleromorpha</taxon>
        <taxon>Tetractinellida</taxon>
        <taxon>Astrophorina</taxon>
        <taxon>Geodiidae</taxon>
        <taxon>Geodia</taxon>
    </lineage>
</organism>
<dbReference type="Proteomes" id="UP001174909">
    <property type="component" value="Unassembled WGS sequence"/>
</dbReference>
<reference evidence="1" key="1">
    <citation type="submission" date="2023-03" db="EMBL/GenBank/DDBJ databases">
        <authorList>
            <person name="Steffen K."/>
            <person name="Cardenas P."/>
        </authorList>
    </citation>
    <scope>NUCLEOTIDE SEQUENCE</scope>
</reference>
<dbReference type="SUPFAM" id="SSF51735">
    <property type="entry name" value="NAD(P)-binding Rossmann-fold domains"/>
    <property type="match status" value="1"/>
</dbReference>
<dbReference type="PRINTS" id="PR00081">
    <property type="entry name" value="GDHRDH"/>
</dbReference>